<dbReference type="Pfam" id="PF01965">
    <property type="entry name" value="DJ-1_PfpI"/>
    <property type="match status" value="1"/>
</dbReference>
<dbReference type="Proteomes" id="UP000241771">
    <property type="component" value="Unassembled WGS sequence"/>
</dbReference>
<dbReference type="SUPFAM" id="SSF52317">
    <property type="entry name" value="Class I glutamine amidotransferase-like"/>
    <property type="match status" value="1"/>
</dbReference>
<proteinExistence type="predicted"/>
<gene>
    <name evidence="2" type="ORF">C9I98_08830</name>
</gene>
<dbReference type="RefSeq" id="WP_051901869.1">
    <property type="nucleotide sequence ID" value="NZ_JGVO01000069.1"/>
</dbReference>
<comment type="caution">
    <text evidence="2">The sequence shown here is derived from an EMBL/GenBank/DDBJ whole genome shotgun (WGS) entry which is preliminary data.</text>
</comment>
<feature type="domain" description="DJ-1/PfpI" evidence="1">
    <location>
        <begin position="15"/>
        <end position="178"/>
    </location>
</feature>
<dbReference type="EMBL" id="PYMA01000004">
    <property type="protein sequence ID" value="PSW20152.1"/>
    <property type="molecule type" value="Genomic_DNA"/>
</dbReference>
<reference evidence="2 3" key="1">
    <citation type="submission" date="2018-01" db="EMBL/GenBank/DDBJ databases">
        <title>Whole genome sequencing of Histamine producing bacteria.</title>
        <authorList>
            <person name="Butler K."/>
        </authorList>
    </citation>
    <scope>NUCLEOTIDE SEQUENCE [LARGE SCALE GENOMIC DNA]</scope>
    <source>
        <strain evidence="2 3">DSM 100436</strain>
    </source>
</reference>
<dbReference type="PANTHER" id="PTHR43130">
    <property type="entry name" value="ARAC-FAMILY TRANSCRIPTIONAL REGULATOR"/>
    <property type="match status" value="1"/>
</dbReference>
<evidence type="ECO:0000313" key="3">
    <source>
        <dbReference type="Proteomes" id="UP000241771"/>
    </source>
</evidence>
<evidence type="ECO:0000313" key="2">
    <source>
        <dbReference type="EMBL" id="PSW20152.1"/>
    </source>
</evidence>
<accession>A0A2T3NV78</accession>
<dbReference type="PANTHER" id="PTHR43130:SF15">
    <property type="entry name" value="THIJ_PFPI FAMILY PROTEIN (AFU_ORTHOLOGUE AFUA_5G14240)"/>
    <property type="match status" value="1"/>
</dbReference>
<keyword evidence="3" id="KW-1185">Reference proteome</keyword>
<dbReference type="Gene3D" id="3.40.50.880">
    <property type="match status" value="1"/>
</dbReference>
<dbReference type="OrthoDB" id="9803764at2"/>
<name>A0A2T3NV78_9GAMM</name>
<dbReference type="InterPro" id="IPR002818">
    <property type="entry name" value="DJ-1/PfpI"/>
</dbReference>
<evidence type="ECO:0000259" key="1">
    <source>
        <dbReference type="Pfam" id="PF01965"/>
    </source>
</evidence>
<dbReference type="AlphaFoldDB" id="A0A2T3NV78"/>
<dbReference type="InterPro" id="IPR052158">
    <property type="entry name" value="INH-QAR"/>
</dbReference>
<protein>
    <submittedName>
        <fullName evidence="2">DJ-1/PfpI family protein</fullName>
    </submittedName>
</protein>
<dbReference type="InterPro" id="IPR029062">
    <property type="entry name" value="Class_I_gatase-like"/>
</dbReference>
<dbReference type="CDD" id="cd03139">
    <property type="entry name" value="GATase1_PfpI_2"/>
    <property type="match status" value="1"/>
</dbReference>
<sequence length="213" mass="23637">MPNSSNANSNPHYTICLILYDQFDLLEVAAPLSLFSMFPDNFRIVTVSEHGRPVASQQGNKLSADDSLYTLEDFDVLIVPGGDGIKKAVESDNLVNWIKKQYQPSRYICAFCTGAALLAEAGILRHRSATTNKQQYRWVTGFGENIDWFPVARWVRDGHIFTSSGKSAAMDLSLALIATLLNEESARKAAINAEYIWVNDPGEDPFAPLHIVQ</sequence>
<organism evidence="2 3">
    <name type="scientific">Photobacterium sanctipauli</name>
    <dbReference type="NCBI Taxonomy" id="1342794"/>
    <lineage>
        <taxon>Bacteria</taxon>
        <taxon>Pseudomonadati</taxon>
        <taxon>Pseudomonadota</taxon>
        <taxon>Gammaproteobacteria</taxon>
        <taxon>Vibrionales</taxon>
        <taxon>Vibrionaceae</taxon>
        <taxon>Photobacterium</taxon>
    </lineage>
</organism>